<comment type="cofactor">
    <cofactor evidence="1 12">
        <name>pyridoxal 5'-phosphate</name>
        <dbReference type="ChEBI" id="CHEBI:597326"/>
    </cofactor>
</comment>
<comment type="catalytic activity">
    <reaction evidence="11">
        <text>O-phospho-L-serine + 2-oxoglutarate = 3-phosphooxypyruvate + L-glutamate</text>
        <dbReference type="Rhea" id="RHEA:14329"/>
        <dbReference type="ChEBI" id="CHEBI:16810"/>
        <dbReference type="ChEBI" id="CHEBI:18110"/>
        <dbReference type="ChEBI" id="CHEBI:29985"/>
        <dbReference type="ChEBI" id="CHEBI:57524"/>
        <dbReference type="EC" id="2.6.1.52"/>
    </reaction>
</comment>
<dbReference type="GO" id="GO:0006564">
    <property type="term" value="P:L-serine biosynthetic process"/>
    <property type="evidence" value="ECO:0007669"/>
    <property type="project" value="UniProtKB-KW"/>
</dbReference>
<dbReference type="InterPro" id="IPR020578">
    <property type="entry name" value="Aminotrans_V_PyrdxlP_BS"/>
</dbReference>
<reference evidence="14 15" key="1">
    <citation type="submission" date="2019-03" db="EMBL/GenBank/DDBJ databases">
        <title>Rhodosporidium diobovatum UCD-FST 08-225 genome sequencing, assembly, and annotation.</title>
        <authorList>
            <person name="Fakankun I.U."/>
            <person name="Fristensky B."/>
            <person name="Levin D.B."/>
        </authorList>
    </citation>
    <scope>NUCLEOTIDE SEQUENCE [LARGE SCALE GENOMIC DNA]</scope>
    <source>
        <strain evidence="14 15">UCD-FST 08-225</strain>
    </source>
</reference>
<comment type="caution">
    <text evidence="14">The sequence shown here is derived from an EMBL/GenBank/DDBJ whole genome shotgun (WGS) entry which is preliminary data.</text>
</comment>
<gene>
    <name evidence="14" type="ORF">DMC30DRAFT_265683</name>
</gene>
<evidence type="ECO:0000256" key="2">
    <source>
        <dbReference type="ARBA" id="ARBA00005099"/>
    </source>
</evidence>
<comment type="pathway">
    <text evidence="2">Amino-acid biosynthesis; L-serine biosynthesis; L-serine from 3-phospho-D-glycerate: step 2/3.</text>
</comment>
<keyword evidence="6" id="KW-0028">Amino-acid biosynthesis</keyword>
<dbReference type="GO" id="GO:0004648">
    <property type="term" value="F:O-phospho-L-serine:2-oxoglutarate aminotransferase activity"/>
    <property type="evidence" value="ECO:0007669"/>
    <property type="project" value="UniProtKB-EC"/>
</dbReference>
<dbReference type="OrthoDB" id="1703350at2759"/>
<evidence type="ECO:0000256" key="6">
    <source>
        <dbReference type="ARBA" id="ARBA00022605"/>
    </source>
</evidence>
<dbReference type="Pfam" id="PF00266">
    <property type="entry name" value="Aminotran_5"/>
    <property type="match status" value="1"/>
</dbReference>
<dbReference type="UniPathway" id="UPA00135">
    <property type="reaction ID" value="UER00197"/>
</dbReference>
<keyword evidence="5" id="KW-0032">Aminotransferase</keyword>
<dbReference type="SUPFAM" id="SSF53383">
    <property type="entry name" value="PLP-dependent transferases"/>
    <property type="match status" value="1"/>
</dbReference>
<dbReference type="PIRSF" id="PIRSF000525">
    <property type="entry name" value="SerC"/>
    <property type="match status" value="1"/>
</dbReference>
<evidence type="ECO:0000256" key="4">
    <source>
        <dbReference type="ARBA" id="ARBA00013030"/>
    </source>
</evidence>
<keyword evidence="8" id="KW-0663">Pyridoxal phosphate</keyword>
<dbReference type="FunFam" id="3.90.1150.10:FF:000006">
    <property type="entry name" value="Phosphoserine aminotransferase"/>
    <property type="match status" value="1"/>
</dbReference>
<accession>A0A5C5FVI8</accession>
<dbReference type="Proteomes" id="UP000311382">
    <property type="component" value="Unassembled WGS sequence"/>
</dbReference>
<keyword evidence="15" id="KW-1185">Reference proteome</keyword>
<dbReference type="EC" id="2.6.1.52" evidence="4"/>
<protein>
    <recommendedName>
        <fullName evidence="4">phosphoserine transaminase</fullName>
        <ecNumber evidence="4">2.6.1.52</ecNumber>
    </recommendedName>
</protein>
<dbReference type="PANTHER" id="PTHR43247:SF1">
    <property type="entry name" value="PHOSPHOSERINE AMINOTRANSFERASE"/>
    <property type="match status" value="1"/>
</dbReference>
<evidence type="ECO:0000313" key="14">
    <source>
        <dbReference type="EMBL" id="TNY20256.1"/>
    </source>
</evidence>
<dbReference type="PROSITE" id="PS00595">
    <property type="entry name" value="AA_TRANSFER_CLASS_5"/>
    <property type="match status" value="1"/>
</dbReference>
<dbReference type="GO" id="GO:0030170">
    <property type="term" value="F:pyridoxal phosphate binding"/>
    <property type="evidence" value="ECO:0007669"/>
    <property type="project" value="TreeGrafter"/>
</dbReference>
<evidence type="ECO:0000256" key="9">
    <source>
        <dbReference type="ARBA" id="ARBA00023299"/>
    </source>
</evidence>
<comment type="catalytic activity">
    <reaction evidence="10">
        <text>4-(phosphooxy)-L-threonine + 2-oxoglutarate = (R)-3-hydroxy-2-oxo-4-phosphooxybutanoate + L-glutamate</text>
        <dbReference type="Rhea" id="RHEA:16573"/>
        <dbReference type="ChEBI" id="CHEBI:16810"/>
        <dbReference type="ChEBI" id="CHEBI:29985"/>
        <dbReference type="ChEBI" id="CHEBI:58452"/>
        <dbReference type="ChEBI" id="CHEBI:58538"/>
        <dbReference type="EC" id="2.6.1.52"/>
    </reaction>
</comment>
<dbReference type="NCBIfam" id="NF003764">
    <property type="entry name" value="PRK05355.1"/>
    <property type="match status" value="1"/>
</dbReference>
<dbReference type="InterPro" id="IPR015422">
    <property type="entry name" value="PyrdxlP-dep_Trfase_small"/>
</dbReference>
<dbReference type="GO" id="GO:0005737">
    <property type="term" value="C:cytoplasm"/>
    <property type="evidence" value="ECO:0007669"/>
    <property type="project" value="TreeGrafter"/>
</dbReference>
<sequence>MADFTAQLAQRASTINLNAGPSPLPDAALLTAAASLLSYSETPGMGIAEISHRSPAFDHVVANANDDLRTLLEIPANYKVLWMQGGGLTQFAATVLNLSAWYRIKHQLQPSDEVEGWYAVTGSWSKKAAEEGARMGVAARKVFDGKKHGAGGKFTSIAPADEWDVPQLEEKSRRPAFVYYCDNETVDGVEFGGVDSETAFPFDKFDPAVPVVADMSSNFLSRPVDVSKYGIIYAGAQKNLGPAGVTLVIVREDLLVDLDEAVQYGGTRVPSMLSYKNMADTNSMYNTPPTFTIYVCSLVLRSLLASPPLPLPSPTSRPLAPLSSFADQKSSLVYSELDSSEGFYAGTADKAVRSRMNVTFRLKGGEALEKAFVKEASERGIKGVNGHRSVGGIRTSIYNAVTLEHVKTLVAFMREFREKHSQA</sequence>
<dbReference type="STRING" id="5288.A0A5C5FVI8"/>
<evidence type="ECO:0000256" key="1">
    <source>
        <dbReference type="ARBA" id="ARBA00001933"/>
    </source>
</evidence>
<evidence type="ECO:0000259" key="13">
    <source>
        <dbReference type="Pfam" id="PF00266"/>
    </source>
</evidence>
<dbReference type="Gene3D" id="3.90.1150.10">
    <property type="entry name" value="Aspartate Aminotransferase, domain 1"/>
    <property type="match status" value="1"/>
</dbReference>
<dbReference type="InterPro" id="IPR000192">
    <property type="entry name" value="Aminotrans_V_dom"/>
</dbReference>
<dbReference type="InterPro" id="IPR015421">
    <property type="entry name" value="PyrdxlP-dep_Trfase_major"/>
</dbReference>
<evidence type="ECO:0000256" key="10">
    <source>
        <dbReference type="ARBA" id="ARBA00047630"/>
    </source>
</evidence>
<organism evidence="14 15">
    <name type="scientific">Rhodotorula diobovata</name>
    <dbReference type="NCBI Taxonomy" id="5288"/>
    <lineage>
        <taxon>Eukaryota</taxon>
        <taxon>Fungi</taxon>
        <taxon>Dikarya</taxon>
        <taxon>Basidiomycota</taxon>
        <taxon>Pucciniomycotina</taxon>
        <taxon>Microbotryomycetes</taxon>
        <taxon>Sporidiobolales</taxon>
        <taxon>Sporidiobolaceae</taxon>
        <taxon>Rhodotorula</taxon>
    </lineage>
</organism>
<evidence type="ECO:0000256" key="8">
    <source>
        <dbReference type="ARBA" id="ARBA00022898"/>
    </source>
</evidence>
<feature type="domain" description="Aminotransferase class V" evidence="13">
    <location>
        <begin position="16"/>
        <end position="409"/>
    </location>
</feature>
<dbReference type="Gene3D" id="3.40.640.10">
    <property type="entry name" value="Type I PLP-dependent aspartate aminotransferase-like (Major domain)"/>
    <property type="match status" value="1"/>
</dbReference>
<dbReference type="InterPro" id="IPR022278">
    <property type="entry name" value="Pser_aminoTfrase"/>
</dbReference>
<evidence type="ECO:0000256" key="3">
    <source>
        <dbReference type="ARBA" id="ARBA00006904"/>
    </source>
</evidence>
<dbReference type="FunFam" id="3.40.640.10:FF:000010">
    <property type="entry name" value="Phosphoserine aminotransferase"/>
    <property type="match status" value="1"/>
</dbReference>
<keyword evidence="9" id="KW-0718">Serine biosynthesis</keyword>
<dbReference type="HAMAP" id="MF_00160">
    <property type="entry name" value="SerC_aminotrans_5"/>
    <property type="match status" value="1"/>
</dbReference>
<dbReference type="AlphaFoldDB" id="A0A5C5FVI8"/>
<evidence type="ECO:0000256" key="5">
    <source>
        <dbReference type="ARBA" id="ARBA00022576"/>
    </source>
</evidence>
<evidence type="ECO:0000256" key="7">
    <source>
        <dbReference type="ARBA" id="ARBA00022679"/>
    </source>
</evidence>
<comment type="similarity">
    <text evidence="3">Belongs to the class-V pyridoxal-phosphate-dependent aminotransferase family. SerC subfamily.</text>
</comment>
<dbReference type="InterPro" id="IPR015424">
    <property type="entry name" value="PyrdxlP-dep_Trfase"/>
</dbReference>
<name>A0A5C5FVI8_9BASI</name>
<evidence type="ECO:0000313" key="15">
    <source>
        <dbReference type="Proteomes" id="UP000311382"/>
    </source>
</evidence>
<dbReference type="EMBL" id="SOZI01000072">
    <property type="protein sequence ID" value="TNY20256.1"/>
    <property type="molecule type" value="Genomic_DNA"/>
</dbReference>
<proteinExistence type="inferred from homology"/>
<evidence type="ECO:0000256" key="12">
    <source>
        <dbReference type="RuleBase" id="RU004504"/>
    </source>
</evidence>
<keyword evidence="7 14" id="KW-0808">Transferase</keyword>
<evidence type="ECO:0000256" key="11">
    <source>
        <dbReference type="ARBA" id="ARBA00049007"/>
    </source>
</evidence>
<dbReference type="PANTHER" id="PTHR43247">
    <property type="entry name" value="PHOSPHOSERINE AMINOTRANSFERASE"/>
    <property type="match status" value="1"/>
</dbReference>